<gene>
    <name evidence="10" type="ORF">EVB02_02440</name>
</gene>
<dbReference type="Gene3D" id="1.10.3720.10">
    <property type="entry name" value="MetI-like"/>
    <property type="match status" value="1"/>
</dbReference>
<evidence type="ECO:0000313" key="10">
    <source>
        <dbReference type="EMBL" id="RZO06586.1"/>
    </source>
</evidence>
<dbReference type="Pfam" id="PF00528">
    <property type="entry name" value="BPD_transp_1"/>
    <property type="match status" value="1"/>
</dbReference>
<dbReference type="PANTHER" id="PTHR42929:SF3">
    <property type="entry name" value="PUTRESCINE TRANSPORT SYSTEM PERMEASE PROTEIN POTH"/>
    <property type="match status" value="1"/>
</dbReference>
<feature type="domain" description="ABC transmembrane type-1" evidence="9">
    <location>
        <begin position="90"/>
        <end position="296"/>
    </location>
</feature>
<dbReference type="AlphaFoldDB" id="A0A520LMR7"/>
<evidence type="ECO:0000256" key="4">
    <source>
        <dbReference type="ARBA" id="ARBA00022475"/>
    </source>
</evidence>
<feature type="transmembrane region" description="Helical" evidence="8">
    <location>
        <begin position="276"/>
        <end position="296"/>
    </location>
</feature>
<evidence type="ECO:0000256" key="3">
    <source>
        <dbReference type="ARBA" id="ARBA00022448"/>
    </source>
</evidence>
<dbReference type="InterPro" id="IPR000515">
    <property type="entry name" value="MetI-like"/>
</dbReference>
<organism evidence="10 11">
    <name type="scientific">SAR92 clade bacterium</name>
    <dbReference type="NCBI Taxonomy" id="2315479"/>
    <lineage>
        <taxon>Bacteria</taxon>
        <taxon>Pseudomonadati</taxon>
        <taxon>Pseudomonadota</taxon>
        <taxon>Gammaproteobacteria</taxon>
        <taxon>Cellvibrionales</taxon>
        <taxon>Porticoccaceae</taxon>
        <taxon>SAR92 clade</taxon>
    </lineage>
</organism>
<protein>
    <submittedName>
        <fullName evidence="10">ABC transporter permease subunit</fullName>
    </submittedName>
</protein>
<comment type="subcellular location">
    <subcellularLocation>
        <location evidence="1 8">Cell membrane</location>
        <topology evidence="1 8">Multi-pass membrane protein</topology>
    </subcellularLocation>
</comment>
<keyword evidence="5 8" id="KW-0812">Transmembrane</keyword>
<reference evidence="10 11" key="1">
    <citation type="submission" date="2019-02" db="EMBL/GenBank/DDBJ databases">
        <title>Prokaryotic population dynamics and viral predation in marine succession experiment using metagenomics: the confinement effect.</title>
        <authorList>
            <person name="Haro-Moreno J.M."/>
            <person name="Rodriguez-Valera F."/>
            <person name="Lopez-Perez M."/>
        </authorList>
    </citation>
    <scope>NUCLEOTIDE SEQUENCE [LARGE SCALE GENOMIC DNA]</scope>
    <source>
        <strain evidence="10">MED-G169</strain>
    </source>
</reference>
<evidence type="ECO:0000256" key="8">
    <source>
        <dbReference type="RuleBase" id="RU363032"/>
    </source>
</evidence>
<name>A0A520LMR7_9GAMM</name>
<dbReference type="GO" id="GO:0055085">
    <property type="term" value="P:transmembrane transport"/>
    <property type="evidence" value="ECO:0007669"/>
    <property type="project" value="InterPro"/>
</dbReference>
<keyword evidence="3 8" id="KW-0813">Transport</keyword>
<evidence type="ECO:0000256" key="1">
    <source>
        <dbReference type="ARBA" id="ARBA00004651"/>
    </source>
</evidence>
<evidence type="ECO:0000256" key="5">
    <source>
        <dbReference type="ARBA" id="ARBA00022692"/>
    </source>
</evidence>
<accession>A0A520LMR7</accession>
<dbReference type="InterPro" id="IPR035906">
    <property type="entry name" value="MetI-like_sf"/>
</dbReference>
<comment type="similarity">
    <text evidence="2">Belongs to the binding-protein-dependent transport system permease family. CysTW subfamily.</text>
</comment>
<feature type="transmembrane region" description="Helical" evidence="8">
    <location>
        <begin position="176"/>
        <end position="196"/>
    </location>
</feature>
<evidence type="ECO:0000256" key="6">
    <source>
        <dbReference type="ARBA" id="ARBA00022989"/>
    </source>
</evidence>
<feature type="transmembrane region" description="Helical" evidence="8">
    <location>
        <begin position="94"/>
        <end position="113"/>
    </location>
</feature>
<dbReference type="SUPFAM" id="SSF161098">
    <property type="entry name" value="MetI-like"/>
    <property type="match status" value="1"/>
</dbReference>
<keyword evidence="7 8" id="KW-0472">Membrane</keyword>
<keyword evidence="6 8" id="KW-1133">Transmembrane helix</keyword>
<dbReference type="CDD" id="cd06261">
    <property type="entry name" value="TM_PBP2"/>
    <property type="match status" value="1"/>
</dbReference>
<evidence type="ECO:0000256" key="7">
    <source>
        <dbReference type="ARBA" id="ARBA00023136"/>
    </source>
</evidence>
<comment type="caution">
    <text evidence="10">The sequence shown here is derived from an EMBL/GenBank/DDBJ whole genome shotgun (WGS) entry which is preliminary data.</text>
</comment>
<evidence type="ECO:0000256" key="2">
    <source>
        <dbReference type="ARBA" id="ARBA00007069"/>
    </source>
</evidence>
<dbReference type="PROSITE" id="PS50928">
    <property type="entry name" value="ABC_TM1"/>
    <property type="match status" value="1"/>
</dbReference>
<keyword evidence="4" id="KW-1003">Cell membrane</keyword>
<evidence type="ECO:0000313" key="11">
    <source>
        <dbReference type="Proteomes" id="UP000318148"/>
    </source>
</evidence>
<proteinExistence type="inferred from homology"/>
<feature type="transmembrane region" description="Helical" evidence="8">
    <location>
        <begin position="125"/>
        <end position="146"/>
    </location>
</feature>
<feature type="transmembrane region" description="Helical" evidence="8">
    <location>
        <begin position="21"/>
        <end position="42"/>
    </location>
</feature>
<dbReference type="EMBL" id="SHBO01000023">
    <property type="protein sequence ID" value="RZO06586.1"/>
    <property type="molecule type" value="Genomic_DNA"/>
</dbReference>
<feature type="transmembrane region" description="Helical" evidence="8">
    <location>
        <begin position="232"/>
        <end position="256"/>
    </location>
</feature>
<sequence length="304" mass="34812">MIKIHNQALPKFRFDKFWRPVMIGLPYFWLLLFFFIPFLYVFQISFSTPILAQPPYSKILNLSGDFSNWLQATLDNYLFLLEDNLYWVSYLKSVKVAFISTLICLLIGYPLAYGIARAPRQKRHILLMLVILPFWSSFLLRVYAWMGILSKNGLINSTLVGLGLIDKPLAILYTDVAVYLGIVYTYIPFMVLPLYASIEKLDSSLSDAASDLGANRWQRFFDITLPLTKPGIIAGSLLVFIPAIGEYVIPTLLGGIDSLMIGRTLYDEFFLNRDWPLASAVATILLLIIVLPIMWFQRNQQRTN</sequence>
<evidence type="ECO:0000259" key="9">
    <source>
        <dbReference type="PROSITE" id="PS50928"/>
    </source>
</evidence>
<dbReference type="GO" id="GO:0005886">
    <property type="term" value="C:plasma membrane"/>
    <property type="evidence" value="ECO:0007669"/>
    <property type="project" value="UniProtKB-SubCell"/>
</dbReference>
<dbReference type="PANTHER" id="PTHR42929">
    <property type="entry name" value="INNER MEMBRANE ABC TRANSPORTER PERMEASE PROTEIN YDCU-RELATED-RELATED"/>
    <property type="match status" value="1"/>
</dbReference>
<dbReference type="Proteomes" id="UP000318148">
    <property type="component" value="Unassembled WGS sequence"/>
</dbReference>